<dbReference type="InterPro" id="IPR036770">
    <property type="entry name" value="Ankyrin_rpt-contain_sf"/>
</dbReference>
<evidence type="ECO:0000313" key="6">
    <source>
        <dbReference type="Proteomes" id="UP001627154"/>
    </source>
</evidence>
<protein>
    <submittedName>
        <fullName evidence="5">Uncharacterized protein</fullName>
    </submittedName>
</protein>
<sequence>MDSDEELTVEEDTPENVAFFDRLEDLVRRGRFLGYALNERVLGDVPFAHWVLKRAIERHHMEILRHIVDAAKLPIVPLEGEDGRTAVHLAYDREFYQACELMLYRCEDATNHTDPDGLTHFHVACHIGYVDAARRYLETGVDPNLRLFRWSRRAARSPLHMAVLQLQPAIVELLLEKGADVNLLDDSGRTALHRLCAMIGRGADDRRGLYLVSPSIYARDKATWLRLLETLCEHESADLNKRDNEGLTPVATLLFNASELTKLHRDALELLLINGADPRGGFEPCDLTALHGAVWAHRRFDDKARYDRDSSHELCAELVQMLAVYGADVEARDRFGRTALEMAVSAIDLDTARVLLDRGARPLSSQVEFKLGYFEEMWHFLPSLEMIERLLAILRLFESYDLEFKTSREADLRLLEFLYRMQQVYNRDSFGNILELGNENVLYDAIKLVPNGRDGWDRHSDVRQYIRLRSELELLVRHQRAIRLGQLYLSESTKWALVCAIDHLKNHLKEFFEGYDKIVTSHRSKDRWSDEDLLEDFEHAASLELDDETSLLDLMRASPHRMALRFRDFGFEHFLLSKKFALIDGLVRGYVSKVLVRGFMTRMARKYLAMLLERDDMPEEVDVAFKYLGNDDLIKFIVAGMYLEPLMTRLKEQAERDGREREERSRQERLEARAWRRALKVTERANETSQRARDEESKEEKNRCSGVREPERETSESDATDGQSNENNENHVSKGEKSRIDTGEKVKSKSDETDHQANDVNGENKEIVGEKNKNDKNGPEEAETEL</sequence>
<dbReference type="PROSITE" id="PS50088">
    <property type="entry name" value="ANK_REPEAT"/>
    <property type="match status" value="2"/>
</dbReference>
<organism evidence="5 6">
    <name type="scientific">Trichogramma kaykai</name>
    <dbReference type="NCBI Taxonomy" id="54128"/>
    <lineage>
        <taxon>Eukaryota</taxon>
        <taxon>Metazoa</taxon>
        <taxon>Ecdysozoa</taxon>
        <taxon>Arthropoda</taxon>
        <taxon>Hexapoda</taxon>
        <taxon>Insecta</taxon>
        <taxon>Pterygota</taxon>
        <taxon>Neoptera</taxon>
        <taxon>Endopterygota</taxon>
        <taxon>Hymenoptera</taxon>
        <taxon>Apocrita</taxon>
        <taxon>Proctotrupomorpha</taxon>
        <taxon>Chalcidoidea</taxon>
        <taxon>Trichogrammatidae</taxon>
        <taxon>Trichogramma</taxon>
    </lineage>
</organism>
<feature type="repeat" description="ANK" evidence="3">
    <location>
        <begin position="154"/>
        <end position="186"/>
    </location>
</feature>
<dbReference type="PROSITE" id="PS50297">
    <property type="entry name" value="ANK_REP_REGION"/>
    <property type="match status" value="1"/>
</dbReference>
<keyword evidence="2 3" id="KW-0040">ANK repeat</keyword>
<dbReference type="Gene3D" id="1.25.40.20">
    <property type="entry name" value="Ankyrin repeat-containing domain"/>
    <property type="match status" value="1"/>
</dbReference>
<dbReference type="SUPFAM" id="SSF48403">
    <property type="entry name" value="Ankyrin repeat"/>
    <property type="match status" value="1"/>
</dbReference>
<feature type="repeat" description="ANK" evidence="3">
    <location>
        <begin position="116"/>
        <end position="148"/>
    </location>
</feature>
<feature type="compositionally biased region" description="Basic and acidic residues" evidence="4">
    <location>
        <begin position="728"/>
        <end position="779"/>
    </location>
</feature>
<keyword evidence="1" id="KW-0677">Repeat</keyword>
<evidence type="ECO:0000256" key="3">
    <source>
        <dbReference type="PROSITE-ProRule" id="PRU00023"/>
    </source>
</evidence>
<evidence type="ECO:0000256" key="2">
    <source>
        <dbReference type="ARBA" id="ARBA00023043"/>
    </source>
</evidence>
<dbReference type="Pfam" id="PF13637">
    <property type="entry name" value="Ank_4"/>
    <property type="match status" value="1"/>
</dbReference>
<dbReference type="AlphaFoldDB" id="A0ABD2W0W2"/>
<reference evidence="5 6" key="1">
    <citation type="journal article" date="2024" name="bioRxiv">
        <title>A reference genome for Trichogramma kaykai: A tiny desert-dwelling parasitoid wasp with competing sex-ratio distorters.</title>
        <authorList>
            <person name="Culotta J."/>
            <person name="Lindsey A.R."/>
        </authorList>
    </citation>
    <scope>NUCLEOTIDE SEQUENCE [LARGE SCALE GENOMIC DNA]</scope>
    <source>
        <strain evidence="5 6">KSX58</strain>
    </source>
</reference>
<proteinExistence type="predicted"/>
<name>A0ABD2W0W2_9HYME</name>
<dbReference type="EMBL" id="JBJJXI010000146">
    <property type="protein sequence ID" value="KAL3386620.1"/>
    <property type="molecule type" value="Genomic_DNA"/>
</dbReference>
<dbReference type="PANTHER" id="PTHR24198:SF165">
    <property type="entry name" value="ANKYRIN REPEAT-CONTAINING PROTEIN-RELATED"/>
    <property type="match status" value="1"/>
</dbReference>
<feature type="compositionally biased region" description="Basic and acidic residues" evidence="4">
    <location>
        <begin position="682"/>
        <end position="715"/>
    </location>
</feature>
<feature type="region of interest" description="Disordered" evidence="4">
    <location>
        <begin position="682"/>
        <end position="786"/>
    </location>
</feature>
<keyword evidence="6" id="KW-1185">Reference proteome</keyword>
<dbReference type="SMART" id="SM00248">
    <property type="entry name" value="ANK"/>
    <property type="match status" value="6"/>
</dbReference>
<dbReference type="Proteomes" id="UP001627154">
    <property type="component" value="Unassembled WGS sequence"/>
</dbReference>
<accession>A0ABD2W0W2</accession>
<comment type="caution">
    <text evidence="5">The sequence shown here is derived from an EMBL/GenBank/DDBJ whole genome shotgun (WGS) entry which is preliminary data.</text>
</comment>
<evidence type="ECO:0000256" key="4">
    <source>
        <dbReference type="SAM" id="MobiDB-lite"/>
    </source>
</evidence>
<dbReference type="InterPro" id="IPR002110">
    <property type="entry name" value="Ankyrin_rpt"/>
</dbReference>
<dbReference type="PANTHER" id="PTHR24198">
    <property type="entry name" value="ANKYRIN REPEAT AND PROTEIN KINASE DOMAIN-CONTAINING PROTEIN"/>
    <property type="match status" value="1"/>
</dbReference>
<gene>
    <name evidence="5" type="ORF">TKK_018104</name>
</gene>
<evidence type="ECO:0000256" key="1">
    <source>
        <dbReference type="ARBA" id="ARBA00022737"/>
    </source>
</evidence>
<evidence type="ECO:0000313" key="5">
    <source>
        <dbReference type="EMBL" id="KAL3386620.1"/>
    </source>
</evidence>